<feature type="transmembrane region" description="Helical" evidence="1">
    <location>
        <begin position="33"/>
        <end position="53"/>
    </location>
</feature>
<gene>
    <name evidence="2" type="ORF">Pr1d_00410</name>
</gene>
<evidence type="ECO:0000313" key="2">
    <source>
        <dbReference type="EMBL" id="QEG32781.1"/>
    </source>
</evidence>
<name>A0A5B9QEK5_9BACT</name>
<accession>A0A5B9QEK5</accession>
<proteinExistence type="predicted"/>
<keyword evidence="1" id="KW-1133">Transmembrane helix</keyword>
<keyword evidence="1" id="KW-0812">Transmembrane</keyword>
<dbReference type="KEGG" id="bgok:Pr1d_00410"/>
<dbReference type="Proteomes" id="UP000323917">
    <property type="component" value="Chromosome"/>
</dbReference>
<protein>
    <submittedName>
        <fullName evidence="2">Uncharacterized protein</fullName>
    </submittedName>
</protein>
<dbReference type="EMBL" id="CP042913">
    <property type="protein sequence ID" value="QEG32781.1"/>
    <property type="molecule type" value="Genomic_DNA"/>
</dbReference>
<evidence type="ECO:0000256" key="1">
    <source>
        <dbReference type="SAM" id="Phobius"/>
    </source>
</evidence>
<keyword evidence="1" id="KW-0472">Membrane</keyword>
<sequence>MLAGIFALVFVGGWVELLLRLGLKEGVWIGLPLWPGNVIAFGLLFLAFAFGVVGGKALEQR</sequence>
<reference evidence="2 3" key="1">
    <citation type="submission" date="2019-08" db="EMBL/GenBank/DDBJ databases">
        <title>Deep-cultivation of Planctomycetes and their phenomic and genomic characterization uncovers novel biology.</title>
        <authorList>
            <person name="Wiegand S."/>
            <person name="Jogler M."/>
            <person name="Boedeker C."/>
            <person name="Pinto D."/>
            <person name="Vollmers J."/>
            <person name="Rivas-Marin E."/>
            <person name="Kohn T."/>
            <person name="Peeters S.H."/>
            <person name="Heuer A."/>
            <person name="Rast P."/>
            <person name="Oberbeckmann S."/>
            <person name="Bunk B."/>
            <person name="Jeske O."/>
            <person name="Meyerdierks A."/>
            <person name="Storesund J.E."/>
            <person name="Kallscheuer N."/>
            <person name="Luecker S."/>
            <person name="Lage O.M."/>
            <person name="Pohl T."/>
            <person name="Merkel B.J."/>
            <person name="Hornburger P."/>
            <person name="Mueller R.-W."/>
            <person name="Bruemmer F."/>
            <person name="Labrenz M."/>
            <person name="Spormann A.M."/>
            <person name="Op den Camp H."/>
            <person name="Overmann J."/>
            <person name="Amann R."/>
            <person name="Jetten M.S.M."/>
            <person name="Mascher T."/>
            <person name="Medema M.H."/>
            <person name="Devos D.P."/>
            <person name="Kaster A.-K."/>
            <person name="Ovreas L."/>
            <person name="Rohde M."/>
            <person name="Galperin M.Y."/>
            <person name="Jogler C."/>
        </authorList>
    </citation>
    <scope>NUCLEOTIDE SEQUENCE [LARGE SCALE GENOMIC DNA]</scope>
    <source>
        <strain evidence="2 3">Pr1d</strain>
    </source>
</reference>
<keyword evidence="3" id="KW-1185">Reference proteome</keyword>
<dbReference type="AlphaFoldDB" id="A0A5B9QEK5"/>
<evidence type="ECO:0000313" key="3">
    <source>
        <dbReference type="Proteomes" id="UP000323917"/>
    </source>
</evidence>
<organism evidence="2 3">
    <name type="scientific">Bythopirellula goksoeyrii</name>
    <dbReference type="NCBI Taxonomy" id="1400387"/>
    <lineage>
        <taxon>Bacteria</taxon>
        <taxon>Pseudomonadati</taxon>
        <taxon>Planctomycetota</taxon>
        <taxon>Planctomycetia</taxon>
        <taxon>Pirellulales</taxon>
        <taxon>Lacipirellulaceae</taxon>
        <taxon>Bythopirellula</taxon>
    </lineage>
</organism>